<evidence type="ECO:0000313" key="3">
    <source>
        <dbReference type="Proteomes" id="UP000784294"/>
    </source>
</evidence>
<feature type="region of interest" description="Disordered" evidence="1">
    <location>
        <begin position="1"/>
        <end position="26"/>
    </location>
</feature>
<organism evidence="2 3">
    <name type="scientific">Protopolystoma xenopodis</name>
    <dbReference type="NCBI Taxonomy" id="117903"/>
    <lineage>
        <taxon>Eukaryota</taxon>
        <taxon>Metazoa</taxon>
        <taxon>Spiralia</taxon>
        <taxon>Lophotrochozoa</taxon>
        <taxon>Platyhelminthes</taxon>
        <taxon>Monogenea</taxon>
        <taxon>Polyopisthocotylea</taxon>
        <taxon>Polystomatidea</taxon>
        <taxon>Polystomatidae</taxon>
        <taxon>Protopolystoma</taxon>
    </lineage>
</organism>
<name>A0A448XID2_9PLAT</name>
<feature type="compositionally biased region" description="Low complexity" evidence="1">
    <location>
        <begin position="266"/>
        <end position="290"/>
    </location>
</feature>
<evidence type="ECO:0000313" key="2">
    <source>
        <dbReference type="EMBL" id="VEL37295.1"/>
    </source>
</evidence>
<gene>
    <name evidence="2" type="ORF">PXEA_LOCUS30735</name>
</gene>
<proteinExistence type="predicted"/>
<evidence type="ECO:0000256" key="1">
    <source>
        <dbReference type="SAM" id="MobiDB-lite"/>
    </source>
</evidence>
<accession>A0A448XID2</accession>
<dbReference type="EMBL" id="CAAALY010254552">
    <property type="protein sequence ID" value="VEL37295.1"/>
    <property type="molecule type" value="Genomic_DNA"/>
</dbReference>
<sequence length="356" mass="36522">MTNACGSGSEMATRSGSAEGGSASGLGSCPGDLLEVDGFRGLEVGMTTRQVTDPGPGRLGVAIRPRGNPAHQVYAHQTVYGHESEEDGAAIQSEIIAPLGGSLVSGVYDCRTFQEGALSPSTGGQRGAVSGFRAPTLASGVDPHLATFVDFSLLRSASVDEPESACSVLGPGRRSRLTVLPIATSAASAASAAVTGDSGVERLTDHPKTGARTDEVGFAPKEHHLPGRHKSVESLTPSLIEPPVSFRTAPADAPVPAGLDSNQTPASSVSSSSSSTSSASSSSSSSPASSGLSVTEEVRRLDRLPHRNNQEPPDGREELPSSAVVKTTHLRLVSADIEMLPTPPQMPPLRHHMTAA</sequence>
<keyword evidence="3" id="KW-1185">Reference proteome</keyword>
<protein>
    <submittedName>
        <fullName evidence="2">Uncharacterized protein</fullName>
    </submittedName>
</protein>
<feature type="compositionally biased region" description="Basic and acidic residues" evidence="1">
    <location>
        <begin position="296"/>
        <end position="319"/>
    </location>
</feature>
<dbReference type="Proteomes" id="UP000784294">
    <property type="component" value="Unassembled WGS sequence"/>
</dbReference>
<feature type="region of interest" description="Disordered" evidence="1">
    <location>
        <begin position="190"/>
        <end position="323"/>
    </location>
</feature>
<reference evidence="2" key="1">
    <citation type="submission" date="2018-11" db="EMBL/GenBank/DDBJ databases">
        <authorList>
            <consortium name="Pathogen Informatics"/>
        </authorList>
    </citation>
    <scope>NUCLEOTIDE SEQUENCE</scope>
</reference>
<feature type="compositionally biased region" description="Basic and acidic residues" evidence="1">
    <location>
        <begin position="199"/>
        <end position="225"/>
    </location>
</feature>
<feature type="compositionally biased region" description="Polar residues" evidence="1">
    <location>
        <begin position="1"/>
        <end position="14"/>
    </location>
</feature>
<comment type="caution">
    <text evidence="2">The sequence shown here is derived from an EMBL/GenBank/DDBJ whole genome shotgun (WGS) entry which is preliminary data.</text>
</comment>
<dbReference type="AlphaFoldDB" id="A0A448XID2"/>